<dbReference type="Gene3D" id="3.30.70.100">
    <property type="match status" value="1"/>
</dbReference>
<keyword evidence="10" id="KW-1185">Reference proteome</keyword>
<organism evidence="9 10">
    <name type="scientific">Actinopolymorpha pittospori</name>
    <dbReference type="NCBI Taxonomy" id="648752"/>
    <lineage>
        <taxon>Bacteria</taxon>
        <taxon>Bacillati</taxon>
        <taxon>Actinomycetota</taxon>
        <taxon>Actinomycetes</taxon>
        <taxon>Propionibacteriales</taxon>
        <taxon>Actinopolymorphaceae</taxon>
        <taxon>Actinopolymorpha</taxon>
    </lineage>
</organism>
<feature type="active site" evidence="5">
    <location>
        <position position="40"/>
    </location>
</feature>
<sequence>MASDVIRTRVIVHGAVQGVFFRDTCRRVAEQAGVSGWVRNLPDGTVEAVFEGQPDAVHQMVEWCRSGPPLANVEKVEEHTEVPERIRKFKIRR</sequence>
<dbReference type="PRINTS" id="PR00112">
    <property type="entry name" value="ACYLPHPHTASE"/>
</dbReference>
<name>A0A927N0A5_9ACTN</name>
<evidence type="ECO:0000313" key="9">
    <source>
        <dbReference type="EMBL" id="MBE1609442.1"/>
    </source>
</evidence>
<dbReference type="InterPro" id="IPR020456">
    <property type="entry name" value="Acylphosphatase"/>
</dbReference>
<evidence type="ECO:0000256" key="3">
    <source>
        <dbReference type="ARBA" id="ARBA00015991"/>
    </source>
</evidence>
<dbReference type="EC" id="3.6.1.7" evidence="2 5"/>
<evidence type="ECO:0000256" key="6">
    <source>
        <dbReference type="RuleBase" id="RU000553"/>
    </source>
</evidence>
<dbReference type="Pfam" id="PF00708">
    <property type="entry name" value="Acylphosphatase"/>
    <property type="match status" value="1"/>
</dbReference>
<dbReference type="PANTHER" id="PTHR47268:SF4">
    <property type="entry name" value="ACYLPHOSPHATASE"/>
    <property type="match status" value="1"/>
</dbReference>
<reference evidence="9" key="1">
    <citation type="submission" date="2020-10" db="EMBL/GenBank/DDBJ databases">
        <title>Sequencing the genomes of 1000 actinobacteria strains.</title>
        <authorList>
            <person name="Klenk H.-P."/>
        </authorList>
    </citation>
    <scope>NUCLEOTIDE SEQUENCE</scope>
    <source>
        <strain evidence="9">DSM 45354</strain>
    </source>
</reference>
<evidence type="ECO:0000259" key="8">
    <source>
        <dbReference type="PROSITE" id="PS51160"/>
    </source>
</evidence>
<accession>A0A927N0A5</accession>
<evidence type="ECO:0000256" key="2">
    <source>
        <dbReference type="ARBA" id="ARBA00012150"/>
    </source>
</evidence>
<evidence type="ECO:0000256" key="7">
    <source>
        <dbReference type="RuleBase" id="RU004168"/>
    </source>
</evidence>
<comment type="caution">
    <text evidence="9">The sequence shown here is derived from an EMBL/GenBank/DDBJ whole genome shotgun (WGS) entry which is preliminary data.</text>
</comment>
<comment type="catalytic activity">
    <reaction evidence="4 5 6">
        <text>an acyl phosphate + H2O = a carboxylate + phosphate + H(+)</text>
        <dbReference type="Rhea" id="RHEA:14965"/>
        <dbReference type="ChEBI" id="CHEBI:15377"/>
        <dbReference type="ChEBI" id="CHEBI:15378"/>
        <dbReference type="ChEBI" id="CHEBI:29067"/>
        <dbReference type="ChEBI" id="CHEBI:43474"/>
        <dbReference type="ChEBI" id="CHEBI:59918"/>
        <dbReference type="EC" id="3.6.1.7"/>
    </reaction>
</comment>
<evidence type="ECO:0000256" key="4">
    <source>
        <dbReference type="ARBA" id="ARBA00047645"/>
    </source>
</evidence>
<dbReference type="AlphaFoldDB" id="A0A927N0A5"/>
<evidence type="ECO:0000256" key="1">
    <source>
        <dbReference type="ARBA" id="ARBA00005614"/>
    </source>
</evidence>
<comment type="similarity">
    <text evidence="1 7">Belongs to the acylphosphatase family.</text>
</comment>
<dbReference type="EMBL" id="JADBEM010000001">
    <property type="protein sequence ID" value="MBE1609442.1"/>
    <property type="molecule type" value="Genomic_DNA"/>
</dbReference>
<dbReference type="InterPro" id="IPR017968">
    <property type="entry name" value="Acylphosphatase_CS"/>
</dbReference>
<dbReference type="SUPFAM" id="SSF54975">
    <property type="entry name" value="Acylphosphatase/BLUF domain-like"/>
    <property type="match status" value="1"/>
</dbReference>
<dbReference type="InterPro" id="IPR036046">
    <property type="entry name" value="Acylphosphatase-like_dom_sf"/>
</dbReference>
<dbReference type="PROSITE" id="PS00151">
    <property type="entry name" value="ACYLPHOSPHATASE_2"/>
    <property type="match status" value="1"/>
</dbReference>
<gene>
    <name evidence="9" type="ORF">HEB94_006290</name>
</gene>
<evidence type="ECO:0000256" key="5">
    <source>
        <dbReference type="PROSITE-ProRule" id="PRU00520"/>
    </source>
</evidence>
<dbReference type="InterPro" id="IPR001792">
    <property type="entry name" value="Acylphosphatase-like_dom"/>
</dbReference>
<dbReference type="GO" id="GO:0003998">
    <property type="term" value="F:acylphosphatase activity"/>
    <property type="evidence" value="ECO:0007669"/>
    <property type="project" value="UniProtKB-EC"/>
</dbReference>
<dbReference type="PANTHER" id="PTHR47268">
    <property type="entry name" value="ACYLPHOSPHATASE"/>
    <property type="match status" value="1"/>
</dbReference>
<dbReference type="RefSeq" id="WP_192753012.1">
    <property type="nucleotide sequence ID" value="NZ_BAABJL010000162.1"/>
</dbReference>
<dbReference type="Proteomes" id="UP000638648">
    <property type="component" value="Unassembled WGS sequence"/>
</dbReference>
<dbReference type="PROSITE" id="PS00150">
    <property type="entry name" value="ACYLPHOSPHATASE_1"/>
    <property type="match status" value="1"/>
</dbReference>
<dbReference type="PROSITE" id="PS51160">
    <property type="entry name" value="ACYLPHOSPHATASE_3"/>
    <property type="match status" value="1"/>
</dbReference>
<protein>
    <recommendedName>
        <fullName evidence="3 5">Acylphosphatase</fullName>
        <ecNumber evidence="2 5">3.6.1.7</ecNumber>
    </recommendedName>
</protein>
<feature type="domain" description="Acylphosphatase-like" evidence="8">
    <location>
        <begin position="7"/>
        <end position="93"/>
    </location>
</feature>
<feature type="active site" evidence="5">
    <location>
        <position position="22"/>
    </location>
</feature>
<keyword evidence="5 6" id="KW-0378">Hydrolase</keyword>
<proteinExistence type="inferred from homology"/>
<evidence type="ECO:0000313" key="10">
    <source>
        <dbReference type="Proteomes" id="UP000638648"/>
    </source>
</evidence>